<dbReference type="AlphaFoldDB" id="A0A6M4GZJ7"/>
<dbReference type="PANTHER" id="PTHR40048">
    <property type="entry name" value="RHAMNOSYL O-METHYLTRANSFERASE"/>
    <property type="match status" value="1"/>
</dbReference>
<proteinExistence type="predicted"/>
<evidence type="ECO:0000256" key="2">
    <source>
        <dbReference type="ARBA" id="ARBA00022679"/>
    </source>
</evidence>
<dbReference type="Pfam" id="PF04989">
    <property type="entry name" value="RMNT_CmcI"/>
    <property type="match status" value="1"/>
</dbReference>
<protein>
    <submittedName>
        <fullName evidence="3">Uncharacterized protein</fullName>
    </submittedName>
</protein>
<gene>
    <name evidence="3" type="ORF">DSM104443_03771</name>
</gene>
<dbReference type="SUPFAM" id="SSF53335">
    <property type="entry name" value="S-adenosyl-L-methionine-dependent methyltransferases"/>
    <property type="match status" value="1"/>
</dbReference>
<evidence type="ECO:0000313" key="4">
    <source>
        <dbReference type="Proteomes" id="UP000501534"/>
    </source>
</evidence>
<reference evidence="3 4" key="1">
    <citation type="submission" date="2020-04" db="EMBL/GenBank/DDBJ databases">
        <title>Usitatibacter rugosus gen. nov., sp. nov. and Usitatibacter palustris sp. nov., novel members of Usitatibacteraceae fam. nov. within the order Nitrosomonadales isolated from soil.</title>
        <authorList>
            <person name="Huber K.J."/>
            <person name="Neumann-Schaal M."/>
            <person name="Geppert A."/>
            <person name="Luckner M."/>
            <person name="Wanner G."/>
            <person name="Overmann J."/>
        </authorList>
    </citation>
    <scope>NUCLEOTIDE SEQUENCE [LARGE SCALE GENOMIC DNA]</scope>
    <source>
        <strain evidence="3 4">0125_3</strain>
    </source>
</reference>
<dbReference type="GO" id="GO:0008610">
    <property type="term" value="P:lipid biosynthetic process"/>
    <property type="evidence" value="ECO:0007669"/>
    <property type="project" value="InterPro"/>
</dbReference>
<dbReference type="KEGG" id="uru:DSM104443_03771"/>
<dbReference type="Proteomes" id="UP000501534">
    <property type="component" value="Chromosome"/>
</dbReference>
<dbReference type="GO" id="GO:0032259">
    <property type="term" value="P:methylation"/>
    <property type="evidence" value="ECO:0007669"/>
    <property type="project" value="UniProtKB-KW"/>
</dbReference>
<accession>A0A6M4GZJ7</accession>
<organism evidence="3 4">
    <name type="scientific">Usitatibacter rugosus</name>
    <dbReference type="NCBI Taxonomy" id="2732067"/>
    <lineage>
        <taxon>Bacteria</taxon>
        <taxon>Pseudomonadati</taxon>
        <taxon>Pseudomonadota</taxon>
        <taxon>Betaproteobacteria</taxon>
        <taxon>Nitrosomonadales</taxon>
        <taxon>Usitatibacteraceae</taxon>
        <taxon>Usitatibacter</taxon>
    </lineage>
</organism>
<evidence type="ECO:0000256" key="1">
    <source>
        <dbReference type="ARBA" id="ARBA00022603"/>
    </source>
</evidence>
<keyword evidence="4" id="KW-1185">Reference proteome</keyword>
<keyword evidence="2" id="KW-0808">Transferase</keyword>
<dbReference type="PANTHER" id="PTHR40048:SF1">
    <property type="entry name" value="RHAMNOSYL O-METHYLTRANSFERASE"/>
    <property type="match status" value="1"/>
</dbReference>
<dbReference type="InterPro" id="IPR007072">
    <property type="entry name" value="RNMT_CmcI"/>
</dbReference>
<keyword evidence="1" id="KW-0489">Methyltransferase</keyword>
<dbReference type="GO" id="GO:0008168">
    <property type="term" value="F:methyltransferase activity"/>
    <property type="evidence" value="ECO:0007669"/>
    <property type="project" value="UniProtKB-KW"/>
</dbReference>
<sequence>MKQTPQPPLAKHHLPLDQEIAMKYVTWLVEKRIADGPDTRVDFCEQSGFHPKLLYNNPHIDSIEKIFRDQSSMERLGDMTLREYMKYHYYFIHQGYRYGLGRQQQRWLGHDIIKTPWDCWSYQEIIWETKPDFVIELGVMFGGATHFYASLLDLVGHGEVLGIDITLSKAKPAENKRITYLEGGSTSPEMLEKVRSKVQGKRVLVIADSDHEKNHVLAEIRAYAPFVHVGGYFIVEDSLNDVMGYHPVPNEGPKAAAEAFLQESDDFVLDRRWGERYVMSLNPNGFLLRVK</sequence>
<dbReference type="InterPro" id="IPR029063">
    <property type="entry name" value="SAM-dependent_MTases_sf"/>
</dbReference>
<dbReference type="RefSeq" id="WP_171095089.1">
    <property type="nucleotide sequence ID" value="NZ_CP053069.1"/>
</dbReference>
<evidence type="ECO:0000313" key="3">
    <source>
        <dbReference type="EMBL" id="QJR12679.1"/>
    </source>
</evidence>
<dbReference type="GO" id="GO:0071770">
    <property type="term" value="P:DIM/DIP cell wall layer assembly"/>
    <property type="evidence" value="ECO:0007669"/>
    <property type="project" value="TreeGrafter"/>
</dbReference>
<dbReference type="Gene3D" id="3.40.50.150">
    <property type="entry name" value="Vaccinia Virus protein VP39"/>
    <property type="match status" value="1"/>
</dbReference>
<dbReference type="GO" id="GO:0005886">
    <property type="term" value="C:plasma membrane"/>
    <property type="evidence" value="ECO:0007669"/>
    <property type="project" value="TreeGrafter"/>
</dbReference>
<name>A0A6M4GZJ7_9PROT</name>
<dbReference type="EMBL" id="CP053069">
    <property type="protein sequence ID" value="QJR12679.1"/>
    <property type="molecule type" value="Genomic_DNA"/>
</dbReference>